<name>A0ABQ6IRJ6_9MICO</name>
<evidence type="ECO:0000313" key="2">
    <source>
        <dbReference type="EMBL" id="GMA40316.1"/>
    </source>
</evidence>
<comment type="caution">
    <text evidence="2">The sequence shown here is derived from an EMBL/GenBank/DDBJ whole genome shotgun (WGS) entry which is preliminary data.</text>
</comment>
<gene>
    <name evidence="2" type="ORF">GCM10025883_23610</name>
</gene>
<protein>
    <submittedName>
        <fullName evidence="2">Uncharacterized protein</fullName>
    </submittedName>
</protein>
<reference evidence="3" key="1">
    <citation type="journal article" date="2019" name="Int. J. Syst. Evol. Microbiol.">
        <title>The Global Catalogue of Microorganisms (GCM) 10K type strain sequencing project: providing services to taxonomists for standard genome sequencing and annotation.</title>
        <authorList>
            <consortium name="The Broad Institute Genomics Platform"/>
            <consortium name="The Broad Institute Genome Sequencing Center for Infectious Disease"/>
            <person name="Wu L."/>
            <person name="Ma J."/>
        </authorList>
    </citation>
    <scope>NUCLEOTIDE SEQUENCE [LARGE SCALE GENOMIC DNA]</scope>
    <source>
        <strain evidence="3">NBRC 113072</strain>
    </source>
</reference>
<sequence length="103" mass="10770">MRHVPEHRVMLLGEEIAAELDDDGARQCHEDTGDDDAPQSAAAEGHEVLDDFASGRESRTHEEADEGEGDLDGGLAGHVPAPSGEGVRATSRPAGEGEQDTGI</sequence>
<dbReference type="RefSeq" id="WP_284304044.1">
    <property type="nucleotide sequence ID" value="NZ_BSUO01000001.1"/>
</dbReference>
<evidence type="ECO:0000313" key="3">
    <source>
        <dbReference type="Proteomes" id="UP001157126"/>
    </source>
</evidence>
<feature type="region of interest" description="Disordered" evidence="1">
    <location>
        <begin position="52"/>
        <end position="103"/>
    </location>
</feature>
<proteinExistence type="predicted"/>
<evidence type="ECO:0000256" key="1">
    <source>
        <dbReference type="SAM" id="MobiDB-lite"/>
    </source>
</evidence>
<dbReference type="Proteomes" id="UP001157126">
    <property type="component" value="Unassembled WGS sequence"/>
</dbReference>
<keyword evidence="3" id="KW-1185">Reference proteome</keyword>
<organism evidence="2 3">
    <name type="scientific">Mobilicoccus caccae</name>
    <dbReference type="NCBI Taxonomy" id="1859295"/>
    <lineage>
        <taxon>Bacteria</taxon>
        <taxon>Bacillati</taxon>
        <taxon>Actinomycetota</taxon>
        <taxon>Actinomycetes</taxon>
        <taxon>Micrococcales</taxon>
        <taxon>Dermatophilaceae</taxon>
        <taxon>Mobilicoccus</taxon>
    </lineage>
</organism>
<feature type="compositionally biased region" description="Basic and acidic residues" evidence="1">
    <location>
        <begin position="52"/>
        <end position="62"/>
    </location>
</feature>
<accession>A0ABQ6IRJ6</accession>
<dbReference type="EMBL" id="BSUO01000001">
    <property type="protein sequence ID" value="GMA40316.1"/>
    <property type="molecule type" value="Genomic_DNA"/>
</dbReference>